<organism evidence="1 2">
    <name type="scientific">Azospirillum baldaniorum</name>
    <dbReference type="NCBI Taxonomy" id="1064539"/>
    <lineage>
        <taxon>Bacteria</taxon>
        <taxon>Pseudomonadati</taxon>
        <taxon>Pseudomonadota</taxon>
        <taxon>Alphaproteobacteria</taxon>
        <taxon>Rhodospirillales</taxon>
        <taxon>Azospirillaceae</taxon>
        <taxon>Azospirillum</taxon>
    </lineage>
</organism>
<dbReference type="AlphaFoldDB" id="A0A9P1K0H4"/>
<reference evidence="1 2" key="1">
    <citation type="journal article" date="2011" name="PLoS Genet.">
        <title>Azospirillum genomes reveal transition of bacteria from aquatic to terrestrial environments.</title>
        <authorList>
            <person name="Wisniewski-Dye F."/>
            <person name="Borziak K."/>
            <person name="Khalsa-Moyers G."/>
            <person name="Alexandre G."/>
            <person name="Sukharnikov L.O."/>
            <person name="Wuichet K."/>
            <person name="Hurst G.B."/>
            <person name="McDonald W.H."/>
            <person name="Robertson J.S."/>
            <person name="Barbe V."/>
            <person name="Calteau A."/>
            <person name="Rouy Z."/>
            <person name="Mangenot S."/>
            <person name="Prigent-Combaret C."/>
            <person name="Normand P."/>
            <person name="Boyer M."/>
            <person name="Siguier P."/>
            <person name="Dessaux Y."/>
            <person name="Elmerich C."/>
            <person name="Condemine G."/>
            <person name="Krishnen G."/>
            <person name="Kennedy I."/>
            <person name="Paterson A.H."/>
            <person name="Gonzalez V."/>
            <person name="Mavingui P."/>
            <person name="Zhulin I.B."/>
        </authorList>
    </citation>
    <scope>NUCLEOTIDE SEQUENCE [LARGE SCALE GENOMIC DNA]</scope>
    <source>
        <strain evidence="1 2">Sp245</strain>
    </source>
</reference>
<keyword evidence="2" id="KW-1185">Reference proteome</keyword>
<evidence type="ECO:0000313" key="1">
    <source>
        <dbReference type="EMBL" id="CCD03247.1"/>
    </source>
</evidence>
<keyword evidence="1" id="KW-0614">Plasmid</keyword>
<name>A0A9P1K0H4_9PROT</name>
<proteinExistence type="predicted"/>
<protein>
    <submittedName>
        <fullName evidence="1">Uncharacterized protein</fullName>
    </submittedName>
</protein>
<dbReference type="EMBL" id="HE577331">
    <property type="protein sequence ID" value="CCD03247.1"/>
    <property type="molecule type" value="Genomic_DNA"/>
</dbReference>
<dbReference type="Proteomes" id="UP000007319">
    <property type="component" value="Plasmid AZOBR_p4"/>
</dbReference>
<evidence type="ECO:0000313" key="2">
    <source>
        <dbReference type="Proteomes" id="UP000007319"/>
    </source>
</evidence>
<dbReference type="KEGG" id="abs:AZOBR_p430026"/>
<sequence>MDEHPSMSQDEFFEFDPHRVEAAMLFPNDLGKQREVWISRKRSVIASEVLKRDSWPVTLGQADFTILSEGAPWDSLAGLVEKRRVLGWMVAMAFHYFLRTTVWKRGNTLREDKGALATKNKFLMHIETLAKGKVVPGTNKPCPMSEQKYDEARKQLWNAAHLWTAAFAIQGNLPFPELPRERAVQMMELAEGYRLIGIEIGVFQHLAPEKAFSPDAIVFDERFKPQLAMCLDTLGKDELSHLAGYVSRQTISKSKRSKAPR</sequence>
<geneLocation type="plasmid" evidence="1 2">
    <name>AZOBR_p4</name>
</geneLocation>
<gene>
    <name evidence="1" type="ORF">AZOBR_p430026</name>
</gene>
<accession>A0A9P1K0H4</accession>